<keyword evidence="2" id="KW-0547">Nucleotide-binding</keyword>
<dbReference type="Pfam" id="PF00005">
    <property type="entry name" value="ABC_tran"/>
    <property type="match status" value="1"/>
</dbReference>
<gene>
    <name evidence="5" type="ORF">BWK72_09065</name>
</gene>
<dbReference type="Gene3D" id="3.40.50.300">
    <property type="entry name" value="P-loop containing nucleotide triphosphate hydrolases"/>
    <property type="match status" value="1"/>
</dbReference>
<evidence type="ECO:0000259" key="4">
    <source>
        <dbReference type="Pfam" id="PF00005"/>
    </source>
</evidence>
<proteinExistence type="predicted"/>
<name>A0A1W9KWK8_9BURK</name>
<organism evidence="5 6">
    <name type="scientific">Rhodoferax ferrireducens</name>
    <dbReference type="NCBI Taxonomy" id="192843"/>
    <lineage>
        <taxon>Bacteria</taxon>
        <taxon>Pseudomonadati</taxon>
        <taxon>Pseudomonadota</taxon>
        <taxon>Betaproteobacteria</taxon>
        <taxon>Burkholderiales</taxon>
        <taxon>Comamonadaceae</taxon>
        <taxon>Rhodoferax</taxon>
    </lineage>
</organism>
<dbReference type="GO" id="GO:0005524">
    <property type="term" value="F:ATP binding"/>
    <property type="evidence" value="ECO:0007669"/>
    <property type="project" value="UniProtKB-KW"/>
</dbReference>
<evidence type="ECO:0000313" key="5">
    <source>
        <dbReference type="EMBL" id="OQW88523.1"/>
    </source>
</evidence>
<evidence type="ECO:0000256" key="2">
    <source>
        <dbReference type="ARBA" id="ARBA00022741"/>
    </source>
</evidence>
<sequence length="217" mass="23272">MTSPAPKPQPALLRVQGLGFAYPQHTVFQNFDAHIGAGVTLVLGGDGAGKTTLLRLVAGDLALQAGSLQSGGLTSHAQPQAWRQTVFWIDPATSAFDALTPRQFFDQQRQRYAAFVPPDVPTWVALLAGLSLTEYLDKPLYMLSTGSKRKVWLAAAFAAGATVTLLDDPFAALDKPSIRFVLQQLALASRWTSRACVLAHYEAPEGVALAQVIDLDA</sequence>
<reference evidence="5 6" key="1">
    <citation type="submission" date="2017-01" db="EMBL/GenBank/DDBJ databases">
        <title>Novel large sulfur bacteria in the metagenomes of groundwater-fed chemosynthetic microbial mats in the Lake Huron basin.</title>
        <authorList>
            <person name="Sharrar A.M."/>
            <person name="Flood B.E."/>
            <person name="Bailey J.V."/>
            <person name="Jones D.S."/>
            <person name="Biddanda B."/>
            <person name="Ruberg S.A."/>
            <person name="Marcus D.N."/>
            <person name="Dick G.J."/>
        </authorList>
    </citation>
    <scope>NUCLEOTIDE SEQUENCE [LARGE SCALE GENOMIC DNA]</scope>
    <source>
        <strain evidence="5">A7</strain>
    </source>
</reference>
<keyword evidence="1" id="KW-0813">Transport</keyword>
<dbReference type="SUPFAM" id="SSF52540">
    <property type="entry name" value="P-loop containing nucleoside triphosphate hydrolases"/>
    <property type="match status" value="1"/>
</dbReference>
<comment type="caution">
    <text evidence="5">The sequence shown here is derived from an EMBL/GenBank/DDBJ whole genome shotgun (WGS) entry which is preliminary data.</text>
</comment>
<dbReference type="EMBL" id="MTEI01000004">
    <property type="protein sequence ID" value="OQW88523.1"/>
    <property type="molecule type" value="Genomic_DNA"/>
</dbReference>
<dbReference type="InterPro" id="IPR027417">
    <property type="entry name" value="P-loop_NTPase"/>
</dbReference>
<keyword evidence="3" id="KW-0067">ATP-binding</keyword>
<dbReference type="AlphaFoldDB" id="A0A1W9KWK8"/>
<dbReference type="GO" id="GO:0016887">
    <property type="term" value="F:ATP hydrolysis activity"/>
    <property type="evidence" value="ECO:0007669"/>
    <property type="project" value="InterPro"/>
</dbReference>
<dbReference type="InterPro" id="IPR003439">
    <property type="entry name" value="ABC_transporter-like_ATP-bd"/>
</dbReference>
<dbReference type="Proteomes" id="UP000192505">
    <property type="component" value="Unassembled WGS sequence"/>
</dbReference>
<accession>A0A1W9KWK8</accession>
<evidence type="ECO:0000313" key="6">
    <source>
        <dbReference type="Proteomes" id="UP000192505"/>
    </source>
</evidence>
<feature type="domain" description="ABC transporter" evidence="4">
    <location>
        <begin position="38"/>
        <end position="171"/>
    </location>
</feature>
<evidence type="ECO:0000256" key="1">
    <source>
        <dbReference type="ARBA" id="ARBA00022448"/>
    </source>
</evidence>
<evidence type="ECO:0000256" key="3">
    <source>
        <dbReference type="ARBA" id="ARBA00022840"/>
    </source>
</evidence>
<dbReference type="PANTHER" id="PTHR42939:SF1">
    <property type="entry name" value="ABC TRANSPORTER ATP-BINDING PROTEIN ALBC-RELATED"/>
    <property type="match status" value="1"/>
</dbReference>
<dbReference type="InterPro" id="IPR051782">
    <property type="entry name" value="ABC_Transporter_VariousFunc"/>
</dbReference>
<dbReference type="PANTHER" id="PTHR42939">
    <property type="entry name" value="ABC TRANSPORTER ATP-BINDING PROTEIN ALBC-RELATED"/>
    <property type="match status" value="1"/>
</dbReference>
<protein>
    <recommendedName>
        <fullName evidence="4">ABC transporter domain-containing protein</fullName>
    </recommendedName>
</protein>